<dbReference type="AlphaFoldDB" id="A0A543FDR5"/>
<dbReference type="SUPFAM" id="SSF55961">
    <property type="entry name" value="Bet v1-like"/>
    <property type="match status" value="1"/>
</dbReference>
<evidence type="ECO:0008006" key="3">
    <source>
        <dbReference type="Google" id="ProtNLM"/>
    </source>
</evidence>
<reference evidence="1 2" key="1">
    <citation type="submission" date="2019-06" db="EMBL/GenBank/DDBJ databases">
        <title>Sequencing the genomes of 1000 actinobacteria strains.</title>
        <authorList>
            <person name="Klenk H.-P."/>
        </authorList>
    </citation>
    <scope>NUCLEOTIDE SEQUENCE [LARGE SCALE GENOMIC DNA]</scope>
    <source>
        <strain evidence="1 2">DSM 103495</strain>
    </source>
</reference>
<name>A0A543FDR5_9NOCA</name>
<accession>A0A543FDR5</accession>
<dbReference type="Gene3D" id="3.30.530.20">
    <property type="match status" value="1"/>
</dbReference>
<protein>
    <recommendedName>
        <fullName evidence="3">Polyketide cyclase/dehydrase/lipid transport protein</fullName>
    </recommendedName>
</protein>
<evidence type="ECO:0000313" key="2">
    <source>
        <dbReference type="Proteomes" id="UP000316331"/>
    </source>
</evidence>
<keyword evidence="2" id="KW-1185">Reference proteome</keyword>
<dbReference type="EMBL" id="VFPG01000001">
    <property type="protein sequence ID" value="TQM32008.1"/>
    <property type="molecule type" value="Genomic_DNA"/>
</dbReference>
<gene>
    <name evidence="1" type="ORF">FB390_3678</name>
</gene>
<sequence>MHYVDTAKEQLIDLVEKFLESASRTGPSRTVTIARPRAEVERFWRDADNLSRVLGDLGDVCATGPADYEWTLLRGDDEALTWQTTLVTEADGLRFVGVADDGSAREGGPQIGLSFADAPHGLGTEVTMRASAPVPGFLIGPAAFKALYRARALLQTGELPTLEHNPSAR</sequence>
<evidence type="ECO:0000313" key="1">
    <source>
        <dbReference type="EMBL" id="TQM32008.1"/>
    </source>
</evidence>
<dbReference type="InterPro" id="IPR023393">
    <property type="entry name" value="START-like_dom_sf"/>
</dbReference>
<dbReference type="Proteomes" id="UP000316331">
    <property type="component" value="Unassembled WGS sequence"/>
</dbReference>
<dbReference type="RefSeq" id="WP_141809987.1">
    <property type="nucleotide sequence ID" value="NZ_VFPG01000001.1"/>
</dbReference>
<dbReference type="OrthoDB" id="9797595at2"/>
<organism evidence="1 2">
    <name type="scientific">Nocardia bhagyanarayanae</name>
    <dbReference type="NCBI Taxonomy" id="1215925"/>
    <lineage>
        <taxon>Bacteria</taxon>
        <taxon>Bacillati</taxon>
        <taxon>Actinomycetota</taxon>
        <taxon>Actinomycetes</taxon>
        <taxon>Mycobacteriales</taxon>
        <taxon>Nocardiaceae</taxon>
        <taxon>Nocardia</taxon>
    </lineage>
</organism>
<comment type="caution">
    <text evidence="1">The sequence shown here is derived from an EMBL/GenBank/DDBJ whole genome shotgun (WGS) entry which is preliminary data.</text>
</comment>
<proteinExistence type="predicted"/>